<dbReference type="Proteomes" id="UP000561726">
    <property type="component" value="Unassembled WGS sequence"/>
</dbReference>
<evidence type="ECO:0000256" key="2">
    <source>
        <dbReference type="ARBA" id="ARBA00022475"/>
    </source>
</evidence>
<sequence length="283" mass="30431">MYALALLAAAAVSSGTGALVGILVAAGRPLRASAPGGNVPRNMTQTLALAVRRLAPPAYLDILERQLALAGRPVGWTIERMLLVKPILTVLGLVLAGLWIAADPVPVRLLLGTALLALCFFVPDLLLYSRAQERQEKIQLELPDTLDQMTISVEAGLGFEAAMAKVGTSGRGPLAGELIRTLQDMSMGLSRRDAYHELAGRTSSPDLRRFARSVVQADAYGIAIADVLRVQAQEMRVKRRQAAEEKAMKVPVKVLFPLIFCILPVLFIVLMTPAALNIADAFF</sequence>
<dbReference type="AlphaFoldDB" id="A0A7W9E3T8"/>
<feature type="domain" description="Type II secretion system protein GspF" evidence="7">
    <location>
        <begin position="146"/>
        <end position="271"/>
    </location>
</feature>
<evidence type="ECO:0000256" key="3">
    <source>
        <dbReference type="ARBA" id="ARBA00022692"/>
    </source>
</evidence>
<evidence type="ECO:0000313" key="9">
    <source>
        <dbReference type="Proteomes" id="UP000561726"/>
    </source>
</evidence>
<dbReference type="PANTHER" id="PTHR35007:SF2">
    <property type="entry name" value="PILUS ASSEMBLE PROTEIN"/>
    <property type="match status" value="1"/>
</dbReference>
<evidence type="ECO:0000313" key="8">
    <source>
        <dbReference type="EMBL" id="MBB5641498.1"/>
    </source>
</evidence>
<evidence type="ECO:0000256" key="1">
    <source>
        <dbReference type="ARBA" id="ARBA00004651"/>
    </source>
</evidence>
<reference evidence="8 9" key="1">
    <citation type="submission" date="2020-08" db="EMBL/GenBank/DDBJ databases">
        <title>Sequencing the genomes of 1000 actinobacteria strains.</title>
        <authorList>
            <person name="Klenk H.-P."/>
        </authorList>
    </citation>
    <scope>NUCLEOTIDE SEQUENCE [LARGE SCALE GENOMIC DNA]</scope>
    <source>
        <strain evidence="8 9">DSM 21065</strain>
    </source>
</reference>
<feature type="transmembrane region" description="Helical" evidence="6">
    <location>
        <begin position="254"/>
        <end position="276"/>
    </location>
</feature>
<keyword evidence="3 6" id="KW-0812">Transmembrane</keyword>
<keyword evidence="2" id="KW-1003">Cell membrane</keyword>
<comment type="caution">
    <text evidence="8">The sequence shown here is derived from an EMBL/GenBank/DDBJ whole genome shotgun (WGS) entry which is preliminary data.</text>
</comment>
<proteinExistence type="predicted"/>
<evidence type="ECO:0000256" key="5">
    <source>
        <dbReference type="ARBA" id="ARBA00023136"/>
    </source>
</evidence>
<dbReference type="GO" id="GO:0005886">
    <property type="term" value="C:plasma membrane"/>
    <property type="evidence" value="ECO:0007669"/>
    <property type="project" value="UniProtKB-SubCell"/>
</dbReference>
<keyword evidence="4 6" id="KW-1133">Transmembrane helix</keyword>
<protein>
    <submittedName>
        <fullName evidence="8">Tight adherence protein C</fullName>
    </submittedName>
</protein>
<accession>A0A7W9E3T8</accession>
<feature type="transmembrane region" description="Helical" evidence="6">
    <location>
        <begin position="82"/>
        <end position="101"/>
    </location>
</feature>
<dbReference type="Pfam" id="PF00482">
    <property type="entry name" value="T2SSF"/>
    <property type="match status" value="1"/>
</dbReference>
<feature type="transmembrane region" description="Helical" evidence="6">
    <location>
        <begin position="6"/>
        <end position="26"/>
    </location>
</feature>
<organism evidence="8 9">
    <name type="scientific">Cryobacterium roopkundense</name>
    <dbReference type="NCBI Taxonomy" id="1001240"/>
    <lineage>
        <taxon>Bacteria</taxon>
        <taxon>Bacillati</taxon>
        <taxon>Actinomycetota</taxon>
        <taxon>Actinomycetes</taxon>
        <taxon>Micrococcales</taxon>
        <taxon>Microbacteriaceae</taxon>
        <taxon>Cryobacterium</taxon>
    </lineage>
</organism>
<name>A0A7W9E3T8_9MICO</name>
<dbReference type="EMBL" id="JACHBQ010000001">
    <property type="protein sequence ID" value="MBB5641498.1"/>
    <property type="molecule type" value="Genomic_DNA"/>
</dbReference>
<evidence type="ECO:0000256" key="6">
    <source>
        <dbReference type="SAM" id="Phobius"/>
    </source>
</evidence>
<dbReference type="PANTHER" id="PTHR35007">
    <property type="entry name" value="INTEGRAL MEMBRANE PROTEIN-RELATED"/>
    <property type="match status" value="1"/>
</dbReference>
<evidence type="ECO:0000256" key="4">
    <source>
        <dbReference type="ARBA" id="ARBA00022989"/>
    </source>
</evidence>
<evidence type="ECO:0000259" key="7">
    <source>
        <dbReference type="Pfam" id="PF00482"/>
    </source>
</evidence>
<keyword evidence="5 6" id="KW-0472">Membrane</keyword>
<comment type="subcellular location">
    <subcellularLocation>
        <location evidence="1">Cell membrane</location>
        <topology evidence="1">Multi-pass membrane protein</topology>
    </subcellularLocation>
</comment>
<dbReference type="RefSeq" id="WP_052542148.1">
    <property type="nucleotide sequence ID" value="NZ_JACHBQ010000001.1"/>
</dbReference>
<dbReference type="InterPro" id="IPR018076">
    <property type="entry name" value="T2SS_GspF_dom"/>
</dbReference>
<gene>
    <name evidence="8" type="ORF">BJ997_002046</name>
</gene>
<feature type="transmembrane region" description="Helical" evidence="6">
    <location>
        <begin position="107"/>
        <end position="128"/>
    </location>
</feature>